<dbReference type="EMBL" id="JAYMYQ010000008">
    <property type="protein sequence ID" value="KAK7316046.1"/>
    <property type="molecule type" value="Genomic_DNA"/>
</dbReference>
<gene>
    <name evidence="1" type="ORF">VNO77_34699</name>
</gene>
<protein>
    <submittedName>
        <fullName evidence="1">Uncharacterized protein</fullName>
    </submittedName>
</protein>
<organism evidence="1 2">
    <name type="scientific">Canavalia gladiata</name>
    <name type="common">Sword bean</name>
    <name type="synonym">Dolichos gladiatus</name>
    <dbReference type="NCBI Taxonomy" id="3824"/>
    <lineage>
        <taxon>Eukaryota</taxon>
        <taxon>Viridiplantae</taxon>
        <taxon>Streptophyta</taxon>
        <taxon>Embryophyta</taxon>
        <taxon>Tracheophyta</taxon>
        <taxon>Spermatophyta</taxon>
        <taxon>Magnoliopsida</taxon>
        <taxon>eudicotyledons</taxon>
        <taxon>Gunneridae</taxon>
        <taxon>Pentapetalae</taxon>
        <taxon>rosids</taxon>
        <taxon>fabids</taxon>
        <taxon>Fabales</taxon>
        <taxon>Fabaceae</taxon>
        <taxon>Papilionoideae</taxon>
        <taxon>50 kb inversion clade</taxon>
        <taxon>NPAAA clade</taxon>
        <taxon>indigoferoid/millettioid clade</taxon>
        <taxon>Phaseoleae</taxon>
        <taxon>Canavalia</taxon>
    </lineage>
</organism>
<reference evidence="1 2" key="1">
    <citation type="submission" date="2024-01" db="EMBL/GenBank/DDBJ databases">
        <title>The genomes of 5 underutilized Papilionoideae crops provide insights into root nodulation and disease resistanc.</title>
        <authorList>
            <person name="Jiang F."/>
        </authorList>
    </citation>
    <scope>NUCLEOTIDE SEQUENCE [LARGE SCALE GENOMIC DNA]</scope>
    <source>
        <strain evidence="1">LVBAO_FW01</strain>
        <tissue evidence="1">Leaves</tissue>
    </source>
</reference>
<evidence type="ECO:0000313" key="2">
    <source>
        <dbReference type="Proteomes" id="UP001367508"/>
    </source>
</evidence>
<proteinExistence type="predicted"/>
<name>A0AAN9KGI8_CANGL</name>
<keyword evidence="2" id="KW-1185">Reference proteome</keyword>
<dbReference type="Proteomes" id="UP001367508">
    <property type="component" value="Unassembled WGS sequence"/>
</dbReference>
<comment type="caution">
    <text evidence="1">The sequence shown here is derived from an EMBL/GenBank/DDBJ whole genome shotgun (WGS) entry which is preliminary data.</text>
</comment>
<dbReference type="AlphaFoldDB" id="A0AAN9KGI8"/>
<evidence type="ECO:0000313" key="1">
    <source>
        <dbReference type="EMBL" id="KAK7316046.1"/>
    </source>
</evidence>
<sequence length="68" mass="7572">MLTSKLNAFNGWALSNDQANPPCIILNRAGKKCMHSTYRIWDVEMTSKGNLTCVFEGSYGTSCKLQEP</sequence>
<accession>A0AAN9KGI8</accession>